<name>A0A9E9C894_9CYAN</name>
<gene>
    <name evidence="1" type="ORF">OXH18_23385</name>
</gene>
<protein>
    <submittedName>
        <fullName evidence="1">DUF4278 domain-containing protein</fullName>
    </submittedName>
</protein>
<evidence type="ECO:0000313" key="2">
    <source>
        <dbReference type="Proteomes" id="UP001163152"/>
    </source>
</evidence>
<dbReference type="AlphaFoldDB" id="A0A9E9C894"/>
<dbReference type="KEGG" id="tsin:OXH18_23385"/>
<dbReference type="InterPro" id="IPR025458">
    <property type="entry name" value="DUF4278"/>
</dbReference>
<sequence>MQFTYRGVAYTQATQYLTTQFVEKVTEIHQPVFAQYHAAVYPQHHHVVLHSVLPLQYRGCLYLSPRFIAH</sequence>
<dbReference type="RefSeq" id="WP_268609920.1">
    <property type="nucleotide sequence ID" value="NZ_CP113797.1"/>
</dbReference>
<keyword evidence="2" id="KW-1185">Reference proteome</keyword>
<accession>A0A9E9C894</accession>
<reference evidence="1" key="1">
    <citation type="submission" date="2022-12" db="EMBL/GenBank/DDBJ databases">
        <title>Polyphasic identification of a Novel Hot-Spring Cyanobacterium Ocullathermofonsia sinensis gen nov. sp. nov. and Genomic Insights on its Adaptations to the Thermal Habitat.</title>
        <authorList>
            <person name="Daroch M."/>
            <person name="Tang J."/>
            <person name="Jiang Y."/>
        </authorList>
    </citation>
    <scope>NUCLEOTIDE SEQUENCE</scope>
    <source>
        <strain evidence="1">PKUAC-SCTA174</strain>
    </source>
</reference>
<dbReference type="Proteomes" id="UP001163152">
    <property type="component" value="Chromosome"/>
</dbReference>
<dbReference type="Pfam" id="PF14105">
    <property type="entry name" value="DUF4278"/>
    <property type="match status" value="1"/>
</dbReference>
<evidence type="ECO:0000313" key="1">
    <source>
        <dbReference type="EMBL" id="WAL60078.1"/>
    </source>
</evidence>
<dbReference type="EMBL" id="CP113797">
    <property type="protein sequence ID" value="WAL60078.1"/>
    <property type="molecule type" value="Genomic_DNA"/>
</dbReference>
<proteinExistence type="predicted"/>
<organism evidence="1 2">
    <name type="scientific">Thermocoleostomius sinensis A174</name>
    <dbReference type="NCBI Taxonomy" id="2016057"/>
    <lineage>
        <taxon>Bacteria</taxon>
        <taxon>Bacillati</taxon>
        <taxon>Cyanobacteriota</taxon>
        <taxon>Cyanophyceae</taxon>
        <taxon>Oculatellales</taxon>
        <taxon>Oculatellaceae</taxon>
        <taxon>Thermocoleostomius</taxon>
    </lineage>
</organism>